<sequence>MLINLIPSHPVRMVSVCTHRVWRGWTLKTQLDTWQRKHNRTPAGLSSHGRRGLQMGRCGLGAMCRPHHMLLGQSDFNKAESSSPDQTRIKTVRSTAILYELLLKPNKAVLCGKLGDRRLLEMPGSDQGQSVPTGKSGGLGCVNARLARVNGDEENFEDTQQSYSHFQRREVCLM</sequence>
<accession>A0A485NUK3</accession>
<dbReference type="EMBL" id="CAAGRJ010021111">
    <property type="protein sequence ID" value="VFV35356.1"/>
    <property type="molecule type" value="Genomic_DNA"/>
</dbReference>
<dbReference type="AlphaFoldDB" id="A0A485NUK3"/>
<keyword evidence="2" id="KW-1185">Reference proteome</keyword>
<evidence type="ECO:0000313" key="1">
    <source>
        <dbReference type="EMBL" id="VFV35356.1"/>
    </source>
</evidence>
<reference evidence="1 2" key="1">
    <citation type="submission" date="2019-01" db="EMBL/GenBank/DDBJ databases">
        <authorList>
            <person name="Alioto T."/>
            <person name="Alioto T."/>
        </authorList>
    </citation>
    <scope>NUCLEOTIDE SEQUENCE [LARGE SCALE GENOMIC DNA]</scope>
</reference>
<evidence type="ECO:0000313" key="2">
    <source>
        <dbReference type="Proteomes" id="UP000386466"/>
    </source>
</evidence>
<proteinExistence type="predicted"/>
<organism evidence="1 2">
    <name type="scientific">Lynx pardinus</name>
    <name type="common">Iberian lynx</name>
    <name type="synonym">Felis pardina</name>
    <dbReference type="NCBI Taxonomy" id="191816"/>
    <lineage>
        <taxon>Eukaryota</taxon>
        <taxon>Metazoa</taxon>
        <taxon>Chordata</taxon>
        <taxon>Craniata</taxon>
        <taxon>Vertebrata</taxon>
        <taxon>Euteleostomi</taxon>
        <taxon>Mammalia</taxon>
        <taxon>Eutheria</taxon>
        <taxon>Laurasiatheria</taxon>
        <taxon>Carnivora</taxon>
        <taxon>Feliformia</taxon>
        <taxon>Felidae</taxon>
        <taxon>Felinae</taxon>
        <taxon>Lynx</taxon>
    </lineage>
</organism>
<gene>
    <name evidence="1" type="ORF">LYPA_23C014155</name>
</gene>
<protein>
    <submittedName>
        <fullName evidence="1">Uncharacterized protein</fullName>
    </submittedName>
</protein>
<name>A0A485NUK3_LYNPA</name>
<dbReference type="Proteomes" id="UP000386466">
    <property type="component" value="Unassembled WGS sequence"/>
</dbReference>